<dbReference type="SMART" id="SM00448">
    <property type="entry name" value="REC"/>
    <property type="match status" value="1"/>
</dbReference>
<organism evidence="4 5">
    <name type="scientific">Spirochaeta isovalerica</name>
    <dbReference type="NCBI Taxonomy" id="150"/>
    <lineage>
        <taxon>Bacteria</taxon>
        <taxon>Pseudomonadati</taxon>
        <taxon>Spirochaetota</taxon>
        <taxon>Spirochaetia</taxon>
        <taxon>Spirochaetales</taxon>
        <taxon>Spirochaetaceae</taxon>
        <taxon>Spirochaeta</taxon>
    </lineage>
</organism>
<name>A0A841R9T8_9SPIO</name>
<dbReference type="AlphaFoldDB" id="A0A841R9T8"/>
<sequence length="285" mass="32679">MDTILVVDESSLFRKFAKYMFETQGFVVHTARSGFDGLNQLRKHRPDLVIIDDGLNRQSVNNLLKKKGEDINISETPVIFTAREFTQERIVELCRVKVRRFLVKPLKIDQFFETVDSFLSHSINVDSTSCQLNLHVNQNIILVEVAMGLNSTKLDLVYWKIREIIESNDISDPRIMILMSDVHMEKQSEFVLERFIKSLVSISENSDNVKVLTSEKAVRQAIESNLSLNGVDICNSLIEAIDAFFGKRGLEKLTSNQDIVHQIYLSTNEDFDTKGQIDLNYKTDK</sequence>
<protein>
    <submittedName>
        <fullName evidence="4">DNA-binding NarL/FixJ family response regulator</fullName>
    </submittedName>
</protein>
<evidence type="ECO:0000313" key="4">
    <source>
        <dbReference type="EMBL" id="MBB6480663.1"/>
    </source>
</evidence>
<evidence type="ECO:0000259" key="3">
    <source>
        <dbReference type="PROSITE" id="PS50110"/>
    </source>
</evidence>
<keyword evidence="4" id="KW-0238">DNA-binding</keyword>
<dbReference type="Proteomes" id="UP000587760">
    <property type="component" value="Unassembled WGS sequence"/>
</dbReference>
<dbReference type="InterPro" id="IPR011006">
    <property type="entry name" value="CheY-like_superfamily"/>
</dbReference>
<evidence type="ECO:0000313" key="5">
    <source>
        <dbReference type="Proteomes" id="UP000587760"/>
    </source>
</evidence>
<dbReference type="SUPFAM" id="SSF52172">
    <property type="entry name" value="CheY-like"/>
    <property type="match status" value="1"/>
</dbReference>
<dbReference type="PROSITE" id="PS50110">
    <property type="entry name" value="RESPONSE_REGULATORY"/>
    <property type="match status" value="1"/>
</dbReference>
<evidence type="ECO:0000256" key="1">
    <source>
        <dbReference type="ARBA" id="ARBA00022553"/>
    </source>
</evidence>
<feature type="modified residue" description="4-aspartylphosphate" evidence="2">
    <location>
        <position position="52"/>
    </location>
</feature>
<dbReference type="CDD" id="cd00156">
    <property type="entry name" value="REC"/>
    <property type="match status" value="1"/>
</dbReference>
<dbReference type="EMBL" id="JACHGJ010000004">
    <property type="protein sequence ID" value="MBB6480663.1"/>
    <property type="molecule type" value="Genomic_DNA"/>
</dbReference>
<reference evidence="4 5" key="1">
    <citation type="submission" date="2020-08" db="EMBL/GenBank/DDBJ databases">
        <title>Genomic Encyclopedia of Type Strains, Phase IV (KMG-IV): sequencing the most valuable type-strain genomes for metagenomic binning, comparative biology and taxonomic classification.</title>
        <authorList>
            <person name="Goeker M."/>
        </authorList>
    </citation>
    <scope>NUCLEOTIDE SEQUENCE [LARGE SCALE GENOMIC DNA]</scope>
    <source>
        <strain evidence="4 5">DSM 2461</strain>
    </source>
</reference>
<dbReference type="PANTHER" id="PTHR44591">
    <property type="entry name" value="STRESS RESPONSE REGULATOR PROTEIN 1"/>
    <property type="match status" value="1"/>
</dbReference>
<dbReference type="Gene3D" id="3.40.50.2300">
    <property type="match status" value="1"/>
</dbReference>
<evidence type="ECO:0000256" key="2">
    <source>
        <dbReference type="PROSITE-ProRule" id="PRU00169"/>
    </source>
</evidence>
<dbReference type="RefSeq" id="WP_184746933.1">
    <property type="nucleotide sequence ID" value="NZ_JACHGJ010000004.1"/>
</dbReference>
<dbReference type="InterPro" id="IPR001789">
    <property type="entry name" value="Sig_transdc_resp-reg_receiver"/>
</dbReference>
<gene>
    <name evidence="4" type="ORF">HNR50_002336</name>
</gene>
<comment type="caution">
    <text evidence="4">The sequence shown here is derived from an EMBL/GenBank/DDBJ whole genome shotgun (WGS) entry which is preliminary data.</text>
</comment>
<dbReference type="GO" id="GO:0003677">
    <property type="term" value="F:DNA binding"/>
    <property type="evidence" value="ECO:0007669"/>
    <property type="project" value="UniProtKB-KW"/>
</dbReference>
<dbReference type="PANTHER" id="PTHR44591:SF3">
    <property type="entry name" value="RESPONSE REGULATORY DOMAIN-CONTAINING PROTEIN"/>
    <property type="match status" value="1"/>
</dbReference>
<keyword evidence="5" id="KW-1185">Reference proteome</keyword>
<dbReference type="InterPro" id="IPR050595">
    <property type="entry name" value="Bact_response_regulator"/>
</dbReference>
<dbReference type="Pfam" id="PF00072">
    <property type="entry name" value="Response_reg"/>
    <property type="match status" value="1"/>
</dbReference>
<keyword evidence="1 2" id="KW-0597">Phosphoprotein</keyword>
<accession>A0A841R9T8</accession>
<feature type="domain" description="Response regulatory" evidence="3">
    <location>
        <begin position="3"/>
        <end position="119"/>
    </location>
</feature>
<dbReference type="GO" id="GO:0000160">
    <property type="term" value="P:phosphorelay signal transduction system"/>
    <property type="evidence" value="ECO:0007669"/>
    <property type="project" value="InterPro"/>
</dbReference>
<proteinExistence type="predicted"/>